<evidence type="ECO:0000256" key="1">
    <source>
        <dbReference type="SAM" id="Phobius"/>
    </source>
</evidence>
<evidence type="ECO:0000313" key="2">
    <source>
        <dbReference type="EMBL" id="KOS68690.1"/>
    </source>
</evidence>
<comment type="caution">
    <text evidence="2">The sequence shown here is derived from an EMBL/GenBank/DDBJ whole genome shotgun (WGS) entry which is preliminary data.</text>
</comment>
<keyword evidence="3" id="KW-1185">Reference proteome</keyword>
<sequence length="40" mass="4344">MNQTQNKRNLGEGKMMISIFFGASIGAVIGLVAYVNNWLG</sequence>
<dbReference type="RefSeq" id="WP_281176710.1">
    <property type="nucleotide sequence ID" value="NZ_LGRV01000003.1"/>
</dbReference>
<dbReference type="EMBL" id="LGRV01000003">
    <property type="protein sequence ID" value="KOS68690.1"/>
    <property type="molecule type" value="Genomic_DNA"/>
</dbReference>
<organism evidence="2 3">
    <name type="scientific">Lysinibacillus contaminans</name>
    <dbReference type="NCBI Taxonomy" id="1293441"/>
    <lineage>
        <taxon>Bacteria</taxon>
        <taxon>Bacillati</taxon>
        <taxon>Bacillota</taxon>
        <taxon>Bacilli</taxon>
        <taxon>Bacillales</taxon>
        <taxon>Bacillaceae</taxon>
        <taxon>Lysinibacillus</taxon>
    </lineage>
</organism>
<accession>A0ABR5K193</accession>
<protein>
    <submittedName>
        <fullName evidence="2">Membrane protein</fullName>
    </submittedName>
</protein>
<keyword evidence="1" id="KW-0812">Transmembrane</keyword>
<dbReference type="Proteomes" id="UP000050668">
    <property type="component" value="Unassembled WGS sequence"/>
</dbReference>
<evidence type="ECO:0000313" key="3">
    <source>
        <dbReference type="Proteomes" id="UP000050668"/>
    </source>
</evidence>
<keyword evidence="1" id="KW-0472">Membrane</keyword>
<reference evidence="3" key="1">
    <citation type="submission" date="2015-07" db="EMBL/GenBank/DDBJ databases">
        <title>Fjat-14205 dsm 2895.</title>
        <authorList>
            <person name="Liu B."/>
            <person name="Wang J."/>
            <person name="Zhu Y."/>
            <person name="Liu G."/>
            <person name="Chen Q."/>
            <person name="Chen Z."/>
            <person name="Lan J."/>
            <person name="Che J."/>
            <person name="Ge C."/>
            <person name="Shi H."/>
            <person name="Pan Z."/>
            <person name="Liu X."/>
        </authorList>
    </citation>
    <scope>NUCLEOTIDE SEQUENCE [LARGE SCALE GENOMIC DNA]</scope>
    <source>
        <strain evidence="3">DSM 25560</strain>
    </source>
</reference>
<proteinExistence type="predicted"/>
<gene>
    <name evidence="2" type="ORF">AEA09_09140</name>
</gene>
<keyword evidence="1" id="KW-1133">Transmembrane helix</keyword>
<feature type="transmembrane region" description="Helical" evidence="1">
    <location>
        <begin position="15"/>
        <end position="35"/>
    </location>
</feature>
<name>A0ABR5K193_9BACI</name>